<dbReference type="SUPFAM" id="SSF50978">
    <property type="entry name" value="WD40 repeat-like"/>
    <property type="match status" value="1"/>
</dbReference>
<dbReference type="AlphaFoldDB" id="A0A164PXA6"/>
<evidence type="ECO:0000313" key="2">
    <source>
        <dbReference type="EMBL" id="KZS89120.1"/>
    </source>
</evidence>
<accession>A0A164PXA6</accession>
<organism evidence="2 3">
    <name type="scientific">Sistotremastrum niveocremeum HHB9708</name>
    <dbReference type="NCBI Taxonomy" id="1314777"/>
    <lineage>
        <taxon>Eukaryota</taxon>
        <taxon>Fungi</taxon>
        <taxon>Dikarya</taxon>
        <taxon>Basidiomycota</taxon>
        <taxon>Agaricomycotina</taxon>
        <taxon>Agaricomycetes</taxon>
        <taxon>Sistotremastrales</taxon>
        <taxon>Sistotremastraceae</taxon>
        <taxon>Sertulicium</taxon>
        <taxon>Sertulicium niveocremeum</taxon>
    </lineage>
</organism>
<proteinExistence type="predicted"/>
<keyword evidence="1" id="KW-1133">Transmembrane helix</keyword>
<protein>
    <recommendedName>
        <fullName evidence="4">WD40 repeat-like protein</fullName>
    </recommendedName>
</protein>
<name>A0A164PXA6_9AGAM</name>
<keyword evidence="1" id="KW-0812">Transmembrane</keyword>
<dbReference type="InterPro" id="IPR015943">
    <property type="entry name" value="WD40/YVTN_repeat-like_dom_sf"/>
</dbReference>
<evidence type="ECO:0000313" key="3">
    <source>
        <dbReference type="Proteomes" id="UP000076722"/>
    </source>
</evidence>
<dbReference type="EMBL" id="KV419430">
    <property type="protein sequence ID" value="KZS89120.1"/>
    <property type="molecule type" value="Genomic_DNA"/>
</dbReference>
<evidence type="ECO:0008006" key="4">
    <source>
        <dbReference type="Google" id="ProtNLM"/>
    </source>
</evidence>
<reference evidence="2 3" key="1">
    <citation type="journal article" date="2016" name="Mol. Biol. Evol.">
        <title>Comparative Genomics of Early-Diverging Mushroom-Forming Fungi Provides Insights into the Origins of Lignocellulose Decay Capabilities.</title>
        <authorList>
            <person name="Nagy L.G."/>
            <person name="Riley R."/>
            <person name="Tritt A."/>
            <person name="Adam C."/>
            <person name="Daum C."/>
            <person name="Floudas D."/>
            <person name="Sun H."/>
            <person name="Yadav J.S."/>
            <person name="Pangilinan J."/>
            <person name="Larsson K.H."/>
            <person name="Matsuura K."/>
            <person name="Barry K."/>
            <person name="Labutti K."/>
            <person name="Kuo R."/>
            <person name="Ohm R.A."/>
            <person name="Bhattacharya S.S."/>
            <person name="Shirouzu T."/>
            <person name="Yoshinaga Y."/>
            <person name="Martin F.M."/>
            <person name="Grigoriev I.V."/>
            <person name="Hibbett D.S."/>
        </authorList>
    </citation>
    <scope>NUCLEOTIDE SEQUENCE [LARGE SCALE GENOMIC DNA]</scope>
    <source>
        <strain evidence="2 3">HHB9708</strain>
    </source>
</reference>
<evidence type="ECO:0000256" key="1">
    <source>
        <dbReference type="SAM" id="Phobius"/>
    </source>
</evidence>
<dbReference type="Proteomes" id="UP000076722">
    <property type="component" value="Unassembled WGS sequence"/>
</dbReference>
<feature type="transmembrane region" description="Helical" evidence="1">
    <location>
        <begin position="373"/>
        <end position="393"/>
    </location>
</feature>
<dbReference type="InterPro" id="IPR036322">
    <property type="entry name" value="WD40_repeat_dom_sf"/>
</dbReference>
<keyword evidence="1" id="KW-0472">Membrane</keyword>
<gene>
    <name evidence="2" type="ORF">SISNIDRAFT_489553</name>
</gene>
<dbReference type="Gene3D" id="2.130.10.10">
    <property type="entry name" value="YVTN repeat-like/Quinoprotein amine dehydrogenase"/>
    <property type="match status" value="1"/>
</dbReference>
<sequence>MPLQSCASFRRTYSKRINCIALSSCLRYVATGANELAVWEVGDATKEACIIPTGEPILCLSWIESSSVGWTLACGLQNGVLLTLSFNRNTANITAFQQPAQASPISALSQYLSGGHLVTGGRSDGCVLWLREGEEWAKKASFLDGQNCPPVVHIQPLGSQTFLAILFKDGGLVCLSMETEEFLWDANVDTHIFAAGLPITPQGLALVTMKHRGEIRFHYSDDVANSESDMIQVSARVIHHARLGGPIAWLSPDFVLVGGNNGANADVWDVKSGRIVEHLNHDGGVIQAVASSFHPQSGLSCVATIVQENGHSIVRVWESVRDGSAWEYMATSTDTHIPVRAVLSPGIQLSCSQRPSGPVTPESSRSSSLCHRVMFTFALVAVAFAVFSGGHSYGPLQEAQRRFFGLRNA</sequence>
<keyword evidence="3" id="KW-1185">Reference proteome</keyword>